<accession>A0AAV9ZJ98</accession>
<proteinExistence type="predicted"/>
<reference evidence="2 3" key="1">
    <citation type="journal article" date="2024" name="J Genomics">
        <title>Draft genome sequencing and assembly of Favolaschia claudopus CIRM-BRFM 2984 isolated from oak limbs.</title>
        <authorList>
            <person name="Navarro D."/>
            <person name="Drula E."/>
            <person name="Chaduli D."/>
            <person name="Cazenave R."/>
            <person name="Ahrendt S."/>
            <person name="Wang J."/>
            <person name="Lipzen A."/>
            <person name="Daum C."/>
            <person name="Barry K."/>
            <person name="Grigoriev I.V."/>
            <person name="Favel A."/>
            <person name="Rosso M.N."/>
            <person name="Martin F."/>
        </authorList>
    </citation>
    <scope>NUCLEOTIDE SEQUENCE [LARGE SCALE GENOMIC DNA]</scope>
    <source>
        <strain evidence="2 3">CIRM-BRFM 2984</strain>
    </source>
</reference>
<dbReference type="Gene3D" id="1.25.40.10">
    <property type="entry name" value="Tetratricopeptide repeat domain"/>
    <property type="match status" value="2"/>
</dbReference>
<gene>
    <name evidence="2" type="ORF">R3P38DRAFT_2806857</name>
</gene>
<dbReference type="InterPro" id="IPR011990">
    <property type="entry name" value="TPR-like_helical_dom_sf"/>
</dbReference>
<dbReference type="Pfam" id="PF12770">
    <property type="entry name" value="CHAT"/>
    <property type="match status" value="1"/>
</dbReference>
<dbReference type="PANTHER" id="PTHR19959">
    <property type="entry name" value="KINESIN LIGHT CHAIN"/>
    <property type="match status" value="1"/>
</dbReference>
<dbReference type="EMBL" id="JAWWNJ010000140">
    <property type="protein sequence ID" value="KAK6984236.1"/>
    <property type="molecule type" value="Genomic_DNA"/>
</dbReference>
<sequence>MSALHIVITLDELHIKSLVHPHKDLPDGTKMFAQLIIEEHIWLQTLAVEPEPNGKTWKLRVECKIPVQACTFQVTFLRHSEIEGTRLIGYTTIPRDTILALAELKRCLCKITSIASSNLKADMEQACKTSEIEQSIPDSLEIWLLHERILLGCQENRGRASSMDILGDVSMKKYKSSQSIQDLNQAICAYTDALRDNPLSPLILADLGGALAERCEQLGRLQDITQAVKLLEKSVELTYDGHPQKPSRLSNLGSSLVFRFERHGDIDDLNHAITYMEAAADLTSDSHPNKASLLNNLGSFLCRRFEQLGDIDDLTRAITHLKAAVDSTTDGHPDQPLRVSNLGNSLMSRYKWFGDLDDLDQSITLYEAGLNHVLDGHPDKPMLLTNISIALLNRFQQLGDLDDLTKCITQRKAAVNLTPDGHPTKPSHVGNLGNALFERFKHLGDISDLNQSITHQQAAVDGTPDGHLNKPLLLDSLGETLCSRFSQLGDLADINQSITCRAAAVDLTSDVHLSKPQLLSNLGISLLSRFEQCGDINDLNQSVTQCQAGVNLAPDGNSQKHLLLSTLGASLARRFGRLGHLDDLNRSIAYMTAAVELIADSNSRKPSQLHNLAQCLLWRYEQHGDLDDLNMGIAYQKAAIKLTADCDPDKPNQLSSLGHSLYRRFDRFKNLDDLNQSIMQCQTSIDLTPDGHHSKAVLLSNLGHLLLASFRQIGNLDHLNHSITCLEAAGHLISNDHPDKASQLNGQGNSFRARFEELGSIDDLNQSITSLQASVDLTPDGHPEKPGALVNLSRSLGQRLHLLNDAEDFEKLLHSYASAACSSSGPASVRFDAAKRFAALAHIGHPSLSLSVYATAIGLLPELAWLGLSITDRHHHILKAGTLVRDAAAAAIAAGDPQKAVEWLEQGRSIIWGQFLGLRTPVDELKQRHPRLAERFIFLSKTLESARAETRSTNEYPTPQPTNVISRKFHEIAVQRNDLLDQIRQQPGFEHGILNISEHRCDGLILLSDLDGEVIHVPLKNFELSEAQSLAVSIVGTTGRAERLNGCREGQLIPDELLSNILSKLWINIVQPILQAIAINSPTHKPGRIWWCPTGPLVFLPIHAAGLYGKDQPFGSKLSDFVISSYTPSLSALLEGNRPRSRLQTELKLLAVAQRSANGQHDIPGTYQEMQYIQQEAHGKLSILCLDEQSATPDNVQQGMRDSRWVHFACHGSSRLTLSDIIQLELPNADLAFLSACQTATGDGELQDEAVHLTAGMLLAGYHSVIGTMWTIQDNDAPQVARDVYAHLLQTSPPDSRHAAEALHVAIQKLQKEGKSFLRWVPFVHFGV</sequence>
<dbReference type="Proteomes" id="UP001362999">
    <property type="component" value="Unassembled WGS sequence"/>
</dbReference>
<dbReference type="SUPFAM" id="SSF81901">
    <property type="entry name" value="HCP-like"/>
    <property type="match status" value="1"/>
</dbReference>
<feature type="domain" description="CHAT" evidence="1">
    <location>
        <begin position="1062"/>
        <end position="1327"/>
    </location>
</feature>
<name>A0AAV9ZJ98_9AGAR</name>
<dbReference type="PANTHER" id="PTHR19959:SF119">
    <property type="entry name" value="FUNGAL LIPASE-LIKE DOMAIN-CONTAINING PROTEIN"/>
    <property type="match status" value="1"/>
</dbReference>
<protein>
    <submittedName>
        <fullName evidence="2">CHAT domain-containing protein</fullName>
    </submittedName>
</protein>
<evidence type="ECO:0000313" key="2">
    <source>
        <dbReference type="EMBL" id="KAK6984236.1"/>
    </source>
</evidence>
<evidence type="ECO:0000259" key="1">
    <source>
        <dbReference type="Pfam" id="PF12770"/>
    </source>
</evidence>
<comment type="caution">
    <text evidence="2">The sequence shown here is derived from an EMBL/GenBank/DDBJ whole genome shotgun (WGS) entry which is preliminary data.</text>
</comment>
<evidence type="ECO:0000313" key="3">
    <source>
        <dbReference type="Proteomes" id="UP001362999"/>
    </source>
</evidence>
<organism evidence="2 3">
    <name type="scientific">Favolaschia claudopus</name>
    <dbReference type="NCBI Taxonomy" id="2862362"/>
    <lineage>
        <taxon>Eukaryota</taxon>
        <taxon>Fungi</taxon>
        <taxon>Dikarya</taxon>
        <taxon>Basidiomycota</taxon>
        <taxon>Agaricomycotina</taxon>
        <taxon>Agaricomycetes</taxon>
        <taxon>Agaricomycetidae</taxon>
        <taxon>Agaricales</taxon>
        <taxon>Marasmiineae</taxon>
        <taxon>Mycenaceae</taxon>
        <taxon>Favolaschia</taxon>
    </lineage>
</organism>
<keyword evidence="3" id="KW-1185">Reference proteome</keyword>
<dbReference type="InterPro" id="IPR024983">
    <property type="entry name" value="CHAT_dom"/>
</dbReference>